<reference evidence="1" key="1">
    <citation type="submission" date="2024-12" db="EMBL/GenBank/DDBJ databases">
        <title>Comparative genomics and development of molecular markers within Purpureocillium lilacinum and among Purpureocillium species.</title>
        <authorList>
            <person name="Yeh Z.-Y."/>
            <person name="Ni N.-T."/>
            <person name="Lo P.-H."/>
            <person name="Mushyakhwo K."/>
            <person name="Lin C.-F."/>
            <person name="Nai Y.-S."/>
        </authorList>
    </citation>
    <scope>NUCLEOTIDE SEQUENCE</scope>
    <source>
        <strain evidence="1">NCHU-NPUST-175</strain>
    </source>
</reference>
<proteinExistence type="predicted"/>
<accession>A0ACC4D744</accession>
<sequence>MADKPRPEWAAAARSSIAAERHCVFRSAGDGTANDRGCVKGSISMPEVLLAQLGGPSIADWTGGQQPMSPVPPLPKLCRPSSAAEAPAARKPDAAAVPSAGGNCVWLAPQVAVPNSRQ</sequence>
<protein>
    <submittedName>
        <fullName evidence="1">Uncharacterized protein</fullName>
    </submittedName>
</protein>
<dbReference type="EMBL" id="JBGNUJ010000013">
    <property type="protein sequence ID" value="KAL3951898.1"/>
    <property type="molecule type" value="Genomic_DNA"/>
</dbReference>
<comment type="caution">
    <text evidence="1">The sequence shown here is derived from an EMBL/GenBank/DDBJ whole genome shotgun (WGS) entry which is preliminary data.</text>
</comment>
<organism evidence="1 2">
    <name type="scientific">Purpureocillium lilacinum</name>
    <name type="common">Paecilomyces lilacinus</name>
    <dbReference type="NCBI Taxonomy" id="33203"/>
    <lineage>
        <taxon>Eukaryota</taxon>
        <taxon>Fungi</taxon>
        <taxon>Dikarya</taxon>
        <taxon>Ascomycota</taxon>
        <taxon>Pezizomycotina</taxon>
        <taxon>Sordariomycetes</taxon>
        <taxon>Hypocreomycetidae</taxon>
        <taxon>Hypocreales</taxon>
        <taxon>Ophiocordycipitaceae</taxon>
        <taxon>Purpureocillium</taxon>
    </lineage>
</organism>
<keyword evidence="2" id="KW-1185">Reference proteome</keyword>
<evidence type="ECO:0000313" key="1">
    <source>
        <dbReference type="EMBL" id="KAL3951898.1"/>
    </source>
</evidence>
<name>A0ACC4D744_PURLI</name>
<evidence type="ECO:0000313" key="2">
    <source>
        <dbReference type="Proteomes" id="UP001638806"/>
    </source>
</evidence>
<dbReference type="Proteomes" id="UP001638806">
    <property type="component" value="Unassembled WGS sequence"/>
</dbReference>
<gene>
    <name evidence="1" type="ORF">ACCO45_013615</name>
</gene>